<dbReference type="Proteomes" id="UP001165082">
    <property type="component" value="Unassembled WGS sequence"/>
</dbReference>
<sequence length="92" mass="10450">TDEFPEKNFDNHTHYGFIAQEVEEVLPEMVGTNELGYKSIRYIGFTSLLVEALKEQQAEVVKLRDKVEKLLGFICNSKALKEEAGRGEICDV</sequence>
<protein>
    <recommendedName>
        <fullName evidence="1">Peptidase S74 domain-containing protein</fullName>
    </recommendedName>
</protein>
<dbReference type="InterPro" id="IPR030392">
    <property type="entry name" value="S74_ICA"/>
</dbReference>
<feature type="non-terminal residue" evidence="2">
    <location>
        <position position="1"/>
    </location>
</feature>
<name>A0A9W7ECK8_9STRA</name>
<dbReference type="EMBL" id="BRXZ01002965">
    <property type="protein sequence ID" value="GMH73937.1"/>
    <property type="molecule type" value="Genomic_DNA"/>
</dbReference>
<evidence type="ECO:0000313" key="3">
    <source>
        <dbReference type="Proteomes" id="UP001165082"/>
    </source>
</evidence>
<gene>
    <name evidence="2" type="ORF">TrRE_jg8332</name>
</gene>
<keyword evidence="3" id="KW-1185">Reference proteome</keyword>
<proteinExistence type="predicted"/>
<dbReference type="Pfam" id="PF13884">
    <property type="entry name" value="Peptidase_S74"/>
    <property type="match status" value="1"/>
</dbReference>
<accession>A0A9W7ECK8</accession>
<evidence type="ECO:0000313" key="2">
    <source>
        <dbReference type="EMBL" id="GMH73937.1"/>
    </source>
</evidence>
<dbReference type="PROSITE" id="PS51688">
    <property type="entry name" value="ICA"/>
    <property type="match status" value="1"/>
</dbReference>
<feature type="domain" description="Peptidase S74" evidence="1">
    <location>
        <begin position="1"/>
        <end position="67"/>
    </location>
</feature>
<dbReference type="OrthoDB" id="27041at2759"/>
<evidence type="ECO:0000259" key="1">
    <source>
        <dbReference type="PROSITE" id="PS51688"/>
    </source>
</evidence>
<reference evidence="2" key="1">
    <citation type="submission" date="2022-07" db="EMBL/GenBank/DDBJ databases">
        <title>Genome analysis of Parmales, a sister group of diatoms, reveals the evolutionary specialization of diatoms from phago-mixotrophs to photoautotrophs.</title>
        <authorList>
            <person name="Ban H."/>
            <person name="Sato S."/>
            <person name="Yoshikawa S."/>
            <person name="Kazumasa Y."/>
            <person name="Nakamura Y."/>
            <person name="Ichinomiya M."/>
            <person name="Saitoh K."/>
            <person name="Sato N."/>
            <person name="Blanc-Mathieu R."/>
            <person name="Endo H."/>
            <person name="Kuwata A."/>
            <person name="Ogata H."/>
        </authorList>
    </citation>
    <scope>NUCLEOTIDE SEQUENCE</scope>
</reference>
<organism evidence="2 3">
    <name type="scientific">Triparma retinervis</name>
    <dbReference type="NCBI Taxonomy" id="2557542"/>
    <lineage>
        <taxon>Eukaryota</taxon>
        <taxon>Sar</taxon>
        <taxon>Stramenopiles</taxon>
        <taxon>Ochrophyta</taxon>
        <taxon>Bolidophyceae</taxon>
        <taxon>Parmales</taxon>
        <taxon>Triparmaceae</taxon>
        <taxon>Triparma</taxon>
    </lineage>
</organism>
<comment type="caution">
    <text evidence="2">The sequence shown here is derived from an EMBL/GenBank/DDBJ whole genome shotgun (WGS) entry which is preliminary data.</text>
</comment>
<dbReference type="AlphaFoldDB" id="A0A9W7ECK8"/>